<dbReference type="Pfam" id="PF07727">
    <property type="entry name" value="RVT_2"/>
    <property type="match status" value="1"/>
</dbReference>
<reference evidence="2" key="1">
    <citation type="journal article" date="2022" name="Int. J. Mol. Sci.">
        <title>Draft Genome of Tanacetum Coccineum: Genomic Comparison of Closely Related Tanacetum-Family Plants.</title>
        <authorList>
            <person name="Yamashiro T."/>
            <person name="Shiraishi A."/>
            <person name="Nakayama K."/>
            <person name="Satake H."/>
        </authorList>
    </citation>
    <scope>NUCLEOTIDE SEQUENCE</scope>
</reference>
<dbReference type="EMBL" id="BQNB010014994">
    <property type="protein sequence ID" value="GJT34793.1"/>
    <property type="molecule type" value="Genomic_DNA"/>
</dbReference>
<protein>
    <submittedName>
        <fullName evidence="2">Zinc finger, CCHC-type containing protein</fullName>
    </submittedName>
</protein>
<reference evidence="2" key="2">
    <citation type="submission" date="2022-01" db="EMBL/GenBank/DDBJ databases">
        <authorList>
            <person name="Yamashiro T."/>
            <person name="Shiraishi A."/>
            <person name="Satake H."/>
            <person name="Nakayama K."/>
        </authorList>
    </citation>
    <scope>NUCLEOTIDE SEQUENCE</scope>
</reference>
<keyword evidence="3" id="KW-1185">Reference proteome</keyword>
<evidence type="ECO:0000313" key="2">
    <source>
        <dbReference type="EMBL" id="GJT34793.1"/>
    </source>
</evidence>
<dbReference type="InterPro" id="IPR013103">
    <property type="entry name" value="RVT_2"/>
</dbReference>
<organism evidence="2 3">
    <name type="scientific">Tanacetum coccineum</name>
    <dbReference type="NCBI Taxonomy" id="301880"/>
    <lineage>
        <taxon>Eukaryota</taxon>
        <taxon>Viridiplantae</taxon>
        <taxon>Streptophyta</taxon>
        <taxon>Embryophyta</taxon>
        <taxon>Tracheophyta</taxon>
        <taxon>Spermatophyta</taxon>
        <taxon>Magnoliopsida</taxon>
        <taxon>eudicotyledons</taxon>
        <taxon>Gunneridae</taxon>
        <taxon>Pentapetalae</taxon>
        <taxon>asterids</taxon>
        <taxon>campanulids</taxon>
        <taxon>Asterales</taxon>
        <taxon>Asteraceae</taxon>
        <taxon>Asteroideae</taxon>
        <taxon>Anthemideae</taxon>
        <taxon>Anthemidinae</taxon>
        <taxon>Tanacetum</taxon>
    </lineage>
</organism>
<proteinExistence type="predicted"/>
<feature type="domain" description="Reverse transcriptase Ty1/copia-type" evidence="1">
    <location>
        <begin position="11"/>
        <end position="65"/>
    </location>
</feature>
<name>A0ABQ5D717_9ASTR</name>
<accession>A0ABQ5D717</accession>
<comment type="caution">
    <text evidence="2">The sequence shown here is derived from an EMBL/GenBank/DDBJ whole genome shotgun (WGS) entry which is preliminary data.</text>
</comment>
<evidence type="ECO:0000259" key="1">
    <source>
        <dbReference type="Pfam" id="PF07727"/>
    </source>
</evidence>
<dbReference type="Proteomes" id="UP001151760">
    <property type="component" value="Unassembled WGS sequence"/>
</dbReference>
<evidence type="ECO:0000313" key="3">
    <source>
        <dbReference type="Proteomes" id="UP001151760"/>
    </source>
</evidence>
<sequence length="165" mass="19561">MPISPINVKDLFNGDLSETVYMHHPPGFVDARFPSHVCRLQRSLYGLKQAPRAWFQVIMEYLVNISKRRAFWSLNEDILKITILKTNTSYPSRKIRRIRACTHQRPQRNKAQYAVSREDQYAILEIWNEYNIMEDIKCGPTLRNPQYAVSNPWIRHIEPTSRPYK</sequence>
<gene>
    <name evidence="2" type="ORF">Tco_0925212</name>
</gene>